<organism evidence="1 2">
    <name type="scientific">Niveispirillum cyanobacteriorum</name>
    <dbReference type="NCBI Taxonomy" id="1612173"/>
    <lineage>
        <taxon>Bacteria</taxon>
        <taxon>Pseudomonadati</taxon>
        <taxon>Pseudomonadota</taxon>
        <taxon>Alphaproteobacteria</taxon>
        <taxon>Rhodospirillales</taxon>
        <taxon>Azospirillaceae</taxon>
        <taxon>Niveispirillum</taxon>
    </lineage>
</organism>
<reference evidence="1 2" key="1">
    <citation type="submission" date="2017-12" db="EMBL/GenBank/DDBJ databases">
        <title>Genomes of bacteria within cyanobacterial aggregates.</title>
        <authorList>
            <person name="Cai H."/>
        </authorList>
    </citation>
    <scope>NUCLEOTIDE SEQUENCE [LARGE SCALE GENOMIC DNA]</scope>
    <source>
        <strain evidence="1 2">TH16</strain>
    </source>
</reference>
<keyword evidence="2" id="KW-1185">Reference proteome</keyword>
<accession>A0A2K9NCF2</accession>
<dbReference type="Proteomes" id="UP000234752">
    <property type="component" value="Chromosome eg_1"/>
</dbReference>
<dbReference type="OrthoDB" id="6107348at2"/>
<evidence type="ECO:0000313" key="2">
    <source>
        <dbReference type="Proteomes" id="UP000234752"/>
    </source>
</evidence>
<name>A0A2K9NCF2_9PROT</name>
<evidence type="ECO:0000313" key="1">
    <source>
        <dbReference type="EMBL" id="AUN30747.1"/>
    </source>
</evidence>
<sequence length="126" mass="14412">MTNARRYVFELLASITAYAIVLIGVNKAAQWGWVPDALSVPVALLPMLPGVATVWVIMRHIRRLDEMQRRMQFEGLAFGFAMTALITFSYGFLEGQGWPKLSMFTVLPLMHVMWVLGYVLACRRYR</sequence>
<dbReference type="EMBL" id="CP025611">
    <property type="protein sequence ID" value="AUN30747.1"/>
    <property type="molecule type" value="Genomic_DNA"/>
</dbReference>
<gene>
    <name evidence="1" type="ORF">C0V82_11205</name>
</gene>
<dbReference type="RefSeq" id="WP_102112423.1">
    <property type="nucleotide sequence ID" value="NZ_BMGN01000002.1"/>
</dbReference>
<dbReference type="KEGG" id="ncb:C0V82_11205"/>
<protein>
    <submittedName>
        <fullName evidence="1">Uncharacterized protein</fullName>
    </submittedName>
</protein>
<dbReference type="AlphaFoldDB" id="A0A2K9NCF2"/>
<proteinExistence type="predicted"/>